<dbReference type="EMBL" id="NRSD01000003">
    <property type="protein sequence ID" value="MBK1644015.1"/>
    <property type="molecule type" value="Genomic_DNA"/>
</dbReference>
<evidence type="ECO:0000256" key="2">
    <source>
        <dbReference type="ARBA" id="ARBA00044954"/>
    </source>
</evidence>
<name>A0A9X1B8E4_9GAMM</name>
<gene>
    <name evidence="3" type="ORF">CKO25_04960</name>
</gene>
<dbReference type="AlphaFoldDB" id="A0A9X1B8E4"/>
<proteinExistence type="inferred from homology"/>
<evidence type="ECO:0000313" key="3">
    <source>
        <dbReference type="EMBL" id="MBK1644015.1"/>
    </source>
</evidence>
<dbReference type="Gene3D" id="1.10.287.660">
    <property type="entry name" value="Helix hairpin bin"/>
    <property type="match status" value="1"/>
</dbReference>
<reference evidence="3 4" key="1">
    <citation type="journal article" date="2020" name="Microorganisms">
        <title>Osmotic Adaptation and Compatible Solute Biosynthesis of Phototrophic Bacteria as Revealed from Genome Analyses.</title>
        <authorList>
            <person name="Imhoff J.F."/>
            <person name="Rahn T."/>
            <person name="Kunzel S."/>
            <person name="Keller A."/>
            <person name="Neulinger S.C."/>
        </authorList>
    </citation>
    <scope>NUCLEOTIDE SEQUENCE [LARGE SCALE GENOMIC DNA]</scope>
    <source>
        <strain evidence="3 4">DSM 21303</strain>
    </source>
</reference>
<protein>
    <recommendedName>
        <fullName evidence="5">Rop-like protein</fullName>
    </recommendedName>
</protein>
<accession>A0A9X1B8E4</accession>
<evidence type="ECO:0008006" key="5">
    <source>
        <dbReference type="Google" id="ProtNLM"/>
    </source>
</evidence>
<keyword evidence="1" id="KW-0535">Nitrogen fixation</keyword>
<organism evidence="3 4">
    <name type="scientific">Thiocapsa imhoffii</name>
    <dbReference type="NCBI Taxonomy" id="382777"/>
    <lineage>
        <taxon>Bacteria</taxon>
        <taxon>Pseudomonadati</taxon>
        <taxon>Pseudomonadota</taxon>
        <taxon>Gammaproteobacteria</taxon>
        <taxon>Chromatiales</taxon>
        <taxon>Chromatiaceae</taxon>
        <taxon>Thiocapsa</taxon>
    </lineage>
</organism>
<comment type="similarity">
    <text evidence="2">Belongs to the UPF0437 family.</text>
</comment>
<dbReference type="RefSeq" id="WP_200386815.1">
    <property type="nucleotide sequence ID" value="NZ_NRSD01000003.1"/>
</dbReference>
<dbReference type="Pfam" id="PF05082">
    <property type="entry name" value="Rop-like"/>
    <property type="match status" value="1"/>
</dbReference>
<sequence>MTETEIKELEKAVRKAKRIATEQAGVLHDLVEDRLPAGYEEIPAIAQATYEACQAWAEATARLTAAQADVGGPTQSL</sequence>
<dbReference type="Proteomes" id="UP001138802">
    <property type="component" value="Unassembled WGS sequence"/>
</dbReference>
<evidence type="ECO:0000313" key="4">
    <source>
        <dbReference type="Proteomes" id="UP001138802"/>
    </source>
</evidence>
<dbReference type="PIRSF" id="PIRSF037676">
    <property type="entry name" value="DUF683"/>
    <property type="match status" value="1"/>
</dbReference>
<keyword evidence="4" id="KW-1185">Reference proteome</keyword>
<dbReference type="InterPro" id="IPR007774">
    <property type="entry name" value="Put_N_fixation"/>
</dbReference>
<comment type="caution">
    <text evidence="3">The sequence shown here is derived from an EMBL/GenBank/DDBJ whole genome shotgun (WGS) entry which is preliminary data.</text>
</comment>
<dbReference type="InterPro" id="IPR029012">
    <property type="entry name" value="Helix_hairpin_bin_sf"/>
</dbReference>
<evidence type="ECO:0000256" key="1">
    <source>
        <dbReference type="ARBA" id="ARBA00023231"/>
    </source>
</evidence>